<keyword evidence="4" id="KW-1185">Reference proteome</keyword>
<dbReference type="OrthoDB" id="8781725at2"/>
<keyword evidence="2" id="KW-0472">Membrane</keyword>
<evidence type="ECO:0000313" key="4">
    <source>
        <dbReference type="Proteomes" id="UP000230390"/>
    </source>
</evidence>
<accession>A0A2G8T926</accession>
<protein>
    <submittedName>
        <fullName evidence="3">Uncharacterized protein</fullName>
    </submittedName>
</protein>
<keyword evidence="2" id="KW-0812">Transmembrane</keyword>
<evidence type="ECO:0000256" key="2">
    <source>
        <dbReference type="SAM" id="Phobius"/>
    </source>
</evidence>
<comment type="caution">
    <text evidence="3">The sequence shown here is derived from an EMBL/GenBank/DDBJ whole genome shotgun (WGS) entry which is preliminary data.</text>
</comment>
<evidence type="ECO:0000313" key="3">
    <source>
        <dbReference type="EMBL" id="PIL42557.1"/>
    </source>
</evidence>
<gene>
    <name evidence="3" type="ORF">CR105_23380</name>
</gene>
<reference evidence="3 4" key="1">
    <citation type="submission" date="2017-10" db="EMBL/GenBank/DDBJ databases">
        <title>Massilia psychrophilum sp. nov., a novel purple-pigmented bacterium isolated from Tianshan glacier, Xinjiang Municipality, China.</title>
        <authorList>
            <person name="Wang H."/>
        </authorList>
    </citation>
    <scope>NUCLEOTIDE SEQUENCE [LARGE SCALE GENOMIC DNA]</scope>
    <source>
        <strain evidence="3 4">JCM 30074</strain>
    </source>
</reference>
<dbReference type="AlphaFoldDB" id="A0A2G8T926"/>
<feature type="transmembrane region" description="Helical" evidence="2">
    <location>
        <begin position="52"/>
        <end position="75"/>
    </location>
</feature>
<feature type="region of interest" description="Disordered" evidence="1">
    <location>
        <begin position="83"/>
        <end position="106"/>
    </location>
</feature>
<dbReference type="RefSeq" id="WP_099792745.1">
    <property type="nucleotide sequence ID" value="NZ_JBHLYV010000006.1"/>
</dbReference>
<dbReference type="EMBL" id="PDOC01000024">
    <property type="protein sequence ID" value="PIL42557.1"/>
    <property type="molecule type" value="Genomic_DNA"/>
</dbReference>
<organism evidence="3 4">
    <name type="scientific">Massilia eurypsychrophila</name>
    <dbReference type="NCBI Taxonomy" id="1485217"/>
    <lineage>
        <taxon>Bacteria</taxon>
        <taxon>Pseudomonadati</taxon>
        <taxon>Pseudomonadota</taxon>
        <taxon>Betaproteobacteria</taxon>
        <taxon>Burkholderiales</taxon>
        <taxon>Oxalobacteraceae</taxon>
        <taxon>Telluria group</taxon>
        <taxon>Massilia</taxon>
    </lineage>
</organism>
<evidence type="ECO:0000256" key="1">
    <source>
        <dbReference type="SAM" id="MobiDB-lite"/>
    </source>
</evidence>
<name>A0A2G8T926_9BURK</name>
<sequence length="106" mass="11616">MEAGPSQFEEFAAEARERFARIESRLDLSATKSDLADLRTEMHREFASMTKWVVGTALVLGAAAITIITFVLNYATPPKAPPAPQLIPSTQPPIVIQLPPYPAPRQ</sequence>
<proteinExistence type="predicted"/>
<keyword evidence="2" id="KW-1133">Transmembrane helix</keyword>
<dbReference type="Proteomes" id="UP000230390">
    <property type="component" value="Unassembled WGS sequence"/>
</dbReference>